<feature type="transmembrane region" description="Helical" evidence="6">
    <location>
        <begin position="21"/>
        <end position="45"/>
    </location>
</feature>
<feature type="transmembrane region" description="Helical" evidence="6">
    <location>
        <begin position="194"/>
        <end position="219"/>
    </location>
</feature>
<dbReference type="Pfam" id="PF13440">
    <property type="entry name" value="Polysacc_synt_3"/>
    <property type="match status" value="1"/>
</dbReference>
<evidence type="ECO:0000313" key="8">
    <source>
        <dbReference type="Proteomes" id="UP001214113"/>
    </source>
</evidence>
<evidence type="ECO:0000313" key="7">
    <source>
        <dbReference type="EMBL" id="MDC1856278.1"/>
    </source>
</evidence>
<evidence type="ECO:0000256" key="6">
    <source>
        <dbReference type="SAM" id="Phobius"/>
    </source>
</evidence>
<gene>
    <name evidence="7" type="ORF">POZ22_16035</name>
</gene>
<keyword evidence="3 6" id="KW-0812">Transmembrane</keyword>
<sequence length="447" mass="49959">MKMLDFIKQGTDRSVAVKKNIVGSLFVKGCSIIISLLIVPLTLGYVSSDLYGIWLTLSSIIMWLNFFDIGFTLGLKNKLTEAIALGDMQRGKVLVSTTYFMMIAIFIPLCILLEMIIPHINWASFLNVTGNYNPDIIKTLHILAACLCAQMIVNVLTAVLAAYQKVALSSAFPVIGNFISLFIILLLTKYCPPSLSLLALAVSTIPIFVIIIASFILFSSSFKAVAPSWNFVKKKQIKDLFNLGSKFFLIQAQIVVLYQCTNILISNLSGPSDVTSYNIAYKYITISMMILTIIMAPLWPAFTEAYTKNDYSWMKNVYNKMCKLWGGLTVIVILMIIVSPIVYQLWIGEKAHVPLIMTVLIGIYTIVHSWDIIQVNMINGVGAIKLQTYMTLIGLIVHIPLSLFLGRYVSCYGVIISMIVINMIYSTTFTIQIRKILNKTAKGLWLK</sequence>
<name>A0AAW6GI50_BACUN</name>
<feature type="transmembrane region" description="Helical" evidence="6">
    <location>
        <begin position="279"/>
        <end position="303"/>
    </location>
</feature>
<evidence type="ECO:0000256" key="2">
    <source>
        <dbReference type="ARBA" id="ARBA00022475"/>
    </source>
</evidence>
<evidence type="ECO:0000256" key="3">
    <source>
        <dbReference type="ARBA" id="ARBA00022692"/>
    </source>
</evidence>
<feature type="transmembrane region" description="Helical" evidence="6">
    <location>
        <begin position="93"/>
        <end position="120"/>
    </location>
</feature>
<comment type="subcellular location">
    <subcellularLocation>
        <location evidence="1">Cell membrane</location>
        <topology evidence="1">Multi-pass membrane protein</topology>
    </subcellularLocation>
</comment>
<evidence type="ECO:0000256" key="1">
    <source>
        <dbReference type="ARBA" id="ARBA00004651"/>
    </source>
</evidence>
<dbReference type="Proteomes" id="UP001214113">
    <property type="component" value="Unassembled WGS sequence"/>
</dbReference>
<evidence type="ECO:0000256" key="4">
    <source>
        <dbReference type="ARBA" id="ARBA00022989"/>
    </source>
</evidence>
<reference evidence="7" key="1">
    <citation type="submission" date="2022-10" db="EMBL/GenBank/DDBJ databases">
        <title>Human gut microbiome strain richness.</title>
        <authorList>
            <person name="Chen-Liaw A."/>
        </authorList>
    </citation>
    <scope>NUCLEOTIDE SEQUENCE</scope>
    <source>
        <strain evidence="7">BSD2780061687st1_G10_BSD2780061687b_171204</strain>
    </source>
</reference>
<dbReference type="PANTHER" id="PTHR30250:SF11">
    <property type="entry name" value="O-ANTIGEN TRANSPORTER-RELATED"/>
    <property type="match status" value="1"/>
</dbReference>
<feature type="transmembrane region" description="Helical" evidence="6">
    <location>
        <begin position="351"/>
        <end position="367"/>
    </location>
</feature>
<feature type="transmembrane region" description="Helical" evidence="6">
    <location>
        <begin position="412"/>
        <end position="433"/>
    </location>
</feature>
<keyword evidence="4 6" id="KW-1133">Transmembrane helix</keyword>
<feature type="transmembrane region" description="Helical" evidence="6">
    <location>
        <begin position="324"/>
        <end position="345"/>
    </location>
</feature>
<feature type="transmembrane region" description="Helical" evidence="6">
    <location>
        <begin position="51"/>
        <end position="73"/>
    </location>
</feature>
<accession>A0AAW6GI50</accession>
<feature type="transmembrane region" description="Helical" evidence="6">
    <location>
        <begin position="388"/>
        <end position="406"/>
    </location>
</feature>
<protein>
    <submittedName>
        <fullName evidence="7">MATE family efflux transporter</fullName>
    </submittedName>
</protein>
<comment type="caution">
    <text evidence="7">The sequence shown here is derived from an EMBL/GenBank/DDBJ whole genome shotgun (WGS) entry which is preliminary data.</text>
</comment>
<dbReference type="PANTHER" id="PTHR30250">
    <property type="entry name" value="PST FAMILY PREDICTED COLANIC ACID TRANSPORTER"/>
    <property type="match status" value="1"/>
</dbReference>
<dbReference type="AlphaFoldDB" id="A0AAW6GI50"/>
<dbReference type="EMBL" id="JAQNSB010000026">
    <property type="protein sequence ID" value="MDC1856278.1"/>
    <property type="molecule type" value="Genomic_DNA"/>
</dbReference>
<dbReference type="InterPro" id="IPR050833">
    <property type="entry name" value="Poly_Biosynth_Transport"/>
</dbReference>
<evidence type="ECO:0000256" key="5">
    <source>
        <dbReference type="ARBA" id="ARBA00023136"/>
    </source>
</evidence>
<dbReference type="GO" id="GO:0005886">
    <property type="term" value="C:plasma membrane"/>
    <property type="evidence" value="ECO:0007669"/>
    <property type="project" value="UniProtKB-SubCell"/>
</dbReference>
<proteinExistence type="predicted"/>
<feature type="transmembrane region" description="Helical" evidence="6">
    <location>
        <begin position="140"/>
        <end position="163"/>
    </location>
</feature>
<keyword evidence="5 6" id="KW-0472">Membrane</keyword>
<feature type="transmembrane region" description="Helical" evidence="6">
    <location>
        <begin position="240"/>
        <end position="259"/>
    </location>
</feature>
<feature type="transmembrane region" description="Helical" evidence="6">
    <location>
        <begin position="170"/>
        <end position="188"/>
    </location>
</feature>
<organism evidence="7 8">
    <name type="scientific">Bacteroides uniformis</name>
    <dbReference type="NCBI Taxonomy" id="820"/>
    <lineage>
        <taxon>Bacteria</taxon>
        <taxon>Pseudomonadati</taxon>
        <taxon>Bacteroidota</taxon>
        <taxon>Bacteroidia</taxon>
        <taxon>Bacteroidales</taxon>
        <taxon>Bacteroidaceae</taxon>
        <taxon>Bacteroides</taxon>
    </lineage>
</organism>
<dbReference type="RefSeq" id="WP_272195924.1">
    <property type="nucleotide sequence ID" value="NZ_JAQNSB010000026.1"/>
</dbReference>
<keyword evidence="2" id="KW-1003">Cell membrane</keyword>